<accession>A0AAV7EJM9</accession>
<reference evidence="3 4" key="1">
    <citation type="submission" date="2021-07" db="EMBL/GenBank/DDBJ databases">
        <title>The Aristolochia fimbriata genome: insights into angiosperm evolution, floral development and chemical biosynthesis.</title>
        <authorList>
            <person name="Jiao Y."/>
        </authorList>
    </citation>
    <scope>NUCLEOTIDE SEQUENCE [LARGE SCALE GENOMIC DNA]</scope>
    <source>
        <strain evidence="3">IBCAS-2021</strain>
        <tissue evidence="3">Leaf</tissue>
    </source>
</reference>
<dbReference type="GO" id="GO:0008970">
    <property type="term" value="F:phospholipase A1 activity"/>
    <property type="evidence" value="ECO:0007669"/>
    <property type="project" value="InterPro"/>
</dbReference>
<dbReference type="SUPFAM" id="SSF53474">
    <property type="entry name" value="alpha/beta-Hydrolases"/>
    <property type="match status" value="1"/>
</dbReference>
<dbReference type="GO" id="GO:0006629">
    <property type="term" value="P:lipid metabolic process"/>
    <property type="evidence" value="ECO:0007669"/>
    <property type="project" value="InterPro"/>
</dbReference>
<evidence type="ECO:0000259" key="2">
    <source>
        <dbReference type="Pfam" id="PF01764"/>
    </source>
</evidence>
<feature type="region of interest" description="Disordered" evidence="1">
    <location>
        <begin position="243"/>
        <end position="270"/>
    </location>
</feature>
<proteinExistence type="predicted"/>
<dbReference type="InterPro" id="IPR002921">
    <property type="entry name" value="Fungal_lipase-type"/>
</dbReference>
<organism evidence="3 4">
    <name type="scientific">Aristolochia fimbriata</name>
    <name type="common">White veined hardy Dutchman's pipe vine</name>
    <dbReference type="NCBI Taxonomy" id="158543"/>
    <lineage>
        <taxon>Eukaryota</taxon>
        <taxon>Viridiplantae</taxon>
        <taxon>Streptophyta</taxon>
        <taxon>Embryophyta</taxon>
        <taxon>Tracheophyta</taxon>
        <taxon>Spermatophyta</taxon>
        <taxon>Magnoliopsida</taxon>
        <taxon>Magnoliidae</taxon>
        <taxon>Piperales</taxon>
        <taxon>Aristolochiaceae</taxon>
        <taxon>Aristolochia</taxon>
    </lineage>
</organism>
<feature type="domain" description="Fungal lipase-type" evidence="2">
    <location>
        <begin position="388"/>
        <end position="525"/>
    </location>
</feature>
<dbReference type="Pfam" id="PF01764">
    <property type="entry name" value="Lipase_3"/>
    <property type="match status" value="1"/>
</dbReference>
<dbReference type="CDD" id="cd00519">
    <property type="entry name" value="Lipase_3"/>
    <property type="match status" value="1"/>
</dbReference>
<dbReference type="PANTHER" id="PTHR46483:SF1">
    <property type="entry name" value="PHOSPHOLIPASE A1 PLIP1, CHLOROPLASTIC"/>
    <property type="match status" value="1"/>
</dbReference>
<keyword evidence="4" id="KW-1185">Reference proteome</keyword>
<dbReference type="Proteomes" id="UP000825729">
    <property type="component" value="Unassembled WGS sequence"/>
</dbReference>
<evidence type="ECO:0000313" key="4">
    <source>
        <dbReference type="Proteomes" id="UP000825729"/>
    </source>
</evidence>
<dbReference type="InterPro" id="IPR029058">
    <property type="entry name" value="AB_hydrolase_fold"/>
</dbReference>
<gene>
    <name evidence="3" type="ORF">H6P81_014443</name>
</gene>
<comment type="caution">
    <text evidence="3">The sequence shown here is derived from an EMBL/GenBank/DDBJ whole genome shotgun (WGS) entry which is preliminary data.</text>
</comment>
<protein>
    <recommendedName>
        <fullName evidence="2">Fungal lipase-type domain-containing protein</fullName>
    </recommendedName>
</protein>
<dbReference type="PANTHER" id="PTHR46483">
    <property type="entry name" value="PHOSPHOLIPASE A1 PLIP2, CHLOROPLASTIC"/>
    <property type="match status" value="1"/>
</dbReference>
<name>A0AAV7EJM9_ARIFI</name>
<dbReference type="AlphaFoldDB" id="A0AAV7EJM9"/>
<feature type="compositionally biased region" description="Polar residues" evidence="1">
    <location>
        <begin position="247"/>
        <end position="261"/>
    </location>
</feature>
<dbReference type="EMBL" id="JAINDJ010000005">
    <property type="protein sequence ID" value="KAG9448315.1"/>
    <property type="molecule type" value="Genomic_DNA"/>
</dbReference>
<dbReference type="InterPro" id="IPR043367">
    <property type="entry name" value="PLIP1/2/3"/>
</dbReference>
<evidence type="ECO:0000313" key="3">
    <source>
        <dbReference type="EMBL" id="KAG9448315.1"/>
    </source>
</evidence>
<sequence>MACNSTLSGTSLAAKEIFRGRDAFRRSYSCTDLQDRSAMRRSRSEPHLYCSLKPAQATTTETKLKSSRSFGLFPFSFSGSIIPTSVKSFLFEQADQYDKAVQLEDPPIECEGDQEESTETQKRANWVERLMELRTRWKDRQKEDNGDEEGGEEDLCEVTYDEENEEISFDRESFAKILGRVPWSQTKLFSQLAFLCNMAYVIPEIKIDDLRKYYGLHFVTSSLKKKAEAALIKAQLDRDSLHVHLPESSSGTKQSISNIETEQPEAKRRGIRPSAAYDIAASAASYVHSQAKELLSIGSLSGDVVQVDHYELRSECRDQTEERNDGAGSASRVYKSEVAAYVAASAMTAVVAAEETARSEAARDLRSLHSSPCEWFVCDDPATYTRSFVIQGSDSLASWQANLFFEPTKFEGTDVQVHRGIYEAANGIYEQLMPEILHHLHLYGDRAKLQFTGHSLGGSLSLLVNLMLLSRGVVKPWNLLPVVTFGSPSVFCGGHRILEELGLDENHVCSVVMHRDIVPRAFSCDYPSQVALVLKRLNGAFRSHPCLNAHRVLYSPLGKLYILQPDEKSSPSHPLMPAGSGLYFLDKSRTASPASALRTFFNNPHPLETLSDPTAYGSEGTILRDHDSSNYLKAVNGVLRQHTRWYVRQSRKERLHHWWPLLTMSPHAWVHETNPENRSLVRKEVATGV</sequence>
<evidence type="ECO:0000256" key="1">
    <source>
        <dbReference type="SAM" id="MobiDB-lite"/>
    </source>
</evidence>
<dbReference type="Gene3D" id="3.40.50.1820">
    <property type="entry name" value="alpha/beta hydrolase"/>
    <property type="match status" value="1"/>
</dbReference>